<reference evidence="2" key="2">
    <citation type="submission" date="2023-04" db="EMBL/GenBank/DDBJ databases">
        <authorList>
            <person name="Beletskiy A.V."/>
            <person name="Mardanov A.V."/>
            <person name="Ravin N.V."/>
        </authorList>
    </citation>
    <scope>NUCLEOTIDE SEQUENCE</scope>
    <source>
        <strain evidence="2">GKL-01</strain>
    </source>
</reference>
<dbReference type="EMBL" id="CP124755">
    <property type="protein sequence ID" value="WGZ91770.1"/>
    <property type="molecule type" value="Genomic_DNA"/>
</dbReference>
<feature type="region of interest" description="Disordered" evidence="1">
    <location>
        <begin position="1"/>
        <end position="24"/>
    </location>
</feature>
<sequence length="188" mass="20721">MDTSSVLSKLAPLSQPPLQELPDASRAQVTKFEDILNIDQTEFNNIDGIPKDRTPILQITPEPDAAPNSIHDAVMQKIGKVDGSYQGMLEDLTNMPKYSDSLINADSIHNSNELRSYPAVGDSLNNPQRHFDALLKSTENQMQASLDYQRNLSGWANKSQMWIAGMNVISSAMNQVAQGFKTLFRAAG</sequence>
<name>A0AA95KJ87_9GAMM</name>
<protein>
    <submittedName>
        <fullName evidence="2">Uncharacterized protein</fullName>
    </submittedName>
</protein>
<proteinExistence type="predicted"/>
<evidence type="ECO:0000256" key="1">
    <source>
        <dbReference type="SAM" id="MobiDB-lite"/>
    </source>
</evidence>
<reference evidence="2" key="1">
    <citation type="journal article" date="2023" name="Int. J. Mol. Sci.">
        <title>Metagenomics Revealed a New Genus 'Candidatus Thiocaldithrix dubininis' gen. nov., sp. nov. and a New Species 'Candidatus Thiothrix putei' sp. nov. in the Family Thiotrichaceae, Some Members of Which Have Traits of Both Na+- and H+-Motive Energetics.</title>
        <authorList>
            <person name="Ravin N.V."/>
            <person name="Muntyan M.S."/>
            <person name="Smolyakov D.D."/>
            <person name="Rudenko T.S."/>
            <person name="Beletsky A.V."/>
            <person name="Mardanov A.V."/>
            <person name="Grabovich M.Y."/>
        </authorList>
    </citation>
    <scope>NUCLEOTIDE SEQUENCE</scope>
    <source>
        <strain evidence="2">GKL-01</strain>
    </source>
</reference>
<dbReference type="Proteomes" id="UP001300672">
    <property type="component" value="Chromosome"/>
</dbReference>
<dbReference type="AlphaFoldDB" id="A0AA95KJ87"/>
<organism evidence="2">
    <name type="scientific">Candidatus Thiocaldithrix dubininis</name>
    <dbReference type="NCBI Taxonomy" id="3080823"/>
    <lineage>
        <taxon>Bacteria</taxon>
        <taxon>Pseudomonadati</taxon>
        <taxon>Pseudomonadota</taxon>
        <taxon>Gammaproteobacteria</taxon>
        <taxon>Thiotrichales</taxon>
        <taxon>Thiotrichaceae</taxon>
        <taxon>Candidatus Thiocaldithrix</taxon>
    </lineage>
</organism>
<gene>
    <name evidence="2" type="ORF">QJT80_04660</name>
</gene>
<dbReference type="KEGG" id="tdu:QJT80_04660"/>
<evidence type="ECO:0000313" key="2">
    <source>
        <dbReference type="EMBL" id="WGZ91770.1"/>
    </source>
</evidence>
<accession>A0AA95KJ87</accession>